<comment type="caution">
    <text evidence="4">The sequence shown here is derived from an EMBL/GenBank/DDBJ whole genome shotgun (WGS) entry which is preliminary data.</text>
</comment>
<dbReference type="Proteomes" id="UP000549394">
    <property type="component" value="Unassembled WGS sequence"/>
</dbReference>
<dbReference type="SUPFAM" id="SSF82657">
    <property type="entry name" value="BolA-like"/>
    <property type="match status" value="1"/>
</dbReference>
<gene>
    <name evidence="4" type="ORF">DGYR_LOCUS11462</name>
</gene>
<feature type="region of interest" description="Disordered" evidence="3">
    <location>
        <begin position="78"/>
        <end position="99"/>
    </location>
</feature>
<evidence type="ECO:0000256" key="3">
    <source>
        <dbReference type="SAM" id="MobiDB-lite"/>
    </source>
</evidence>
<dbReference type="InterPro" id="IPR050961">
    <property type="entry name" value="BolA/IbaG_stress_morph_reg"/>
</dbReference>
<evidence type="ECO:0000313" key="5">
    <source>
        <dbReference type="Proteomes" id="UP000549394"/>
    </source>
</evidence>
<dbReference type="EMBL" id="CAJFCJ010000019">
    <property type="protein sequence ID" value="CAD5123829.1"/>
    <property type="molecule type" value="Genomic_DNA"/>
</dbReference>
<proteinExistence type="inferred from homology"/>
<sequence>MATENAGPIQIIMEKKLKDFFLPSHLEVINESYMHNVPKGSESHFKVVVVSEKLVHEAIDEEIKDAIHALTIVAKTPNQWESSGQKVDPSPRCLGGSKN</sequence>
<reference evidence="4 5" key="1">
    <citation type="submission" date="2020-08" db="EMBL/GenBank/DDBJ databases">
        <authorList>
            <person name="Hejnol A."/>
        </authorList>
    </citation>
    <scope>NUCLEOTIDE SEQUENCE [LARGE SCALE GENOMIC DNA]</scope>
</reference>
<evidence type="ECO:0000256" key="1">
    <source>
        <dbReference type="ARBA" id="ARBA00005578"/>
    </source>
</evidence>
<comment type="similarity">
    <text evidence="1 2">Belongs to the BolA/IbaG family.</text>
</comment>
<dbReference type="PANTHER" id="PTHR46229:SF2">
    <property type="entry name" value="BOLA-LIKE PROTEIN 1"/>
    <property type="match status" value="1"/>
</dbReference>
<name>A0A7I8W5I4_9ANNE</name>
<dbReference type="Pfam" id="PF01722">
    <property type="entry name" value="BolA"/>
    <property type="match status" value="1"/>
</dbReference>
<evidence type="ECO:0000256" key="2">
    <source>
        <dbReference type="RuleBase" id="RU003860"/>
    </source>
</evidence>
<dbReference type="GO" id="GO:0005739">
    <property type="term" value="C:mitochondrion"/>
    <property type="evidence" value="ECO:0007669"/>
    <property type="project" value="TreeGrafter"/>
</dbReference>
<dbReference type="InterPro" id="IPR036065">
    <property type="entry name" value="BolA-like_sf"/>
</dbReference>
<dbReference type="PANTHER" id="PTHR46229">
    <property type="entry name" value="BOLA TRANSCRIPTION REGULATOR"/>
    <property type="match status" value="1"/>
</dbReference>
<dbReference type="InterPro" id="IPR002634">
    <property type="entry name" value="BolA"/>
</dbReference>
<dbReference type="Gene3D" id="3.30.300.90">
    <property type="entry name" value="BolA-like"/>
    <property type="match status" value="1"/>
</dbReference>
<organism evidence="4 5">
    <name type="scientific">Dimorphilus gyrociliatus</name>
    <dbReference type="NCBI Taxonomy" id="2664684"/>
    <lineage>
        <taxon>Eukaryota</taxon>
        <taxon>Metazoa</taxon>
        <taxon>Spiralia</taxon>
        <taxon>Lophotrochozoa</taxon>
        <taxon>Annelida</taxon>
        <taxon>Polychaeta</taxon>
        <taxon>Polychaeta incertae sedis</taxon>
        <taxon>Dinophilidae</taxon>
        <taxon>Dimorphilus</taxon>
    </lineage>
</organism>
<dbReference type="PIRSF" id="PIRSF003113">
    <property type="entry name" value="BolA"/>
    <property type="match status" value="1"/>
</dbReference>
<accession>A0A7I8W5I4</accession>
<dbReference type="AlphaFoldDB" id="A0A7I8W5I4"/>
<dbReference type="OrthoDB" id="4983at2759"/>
<keyword evidence="5" id="KW-1185">Reference proteome</keyword>
<protein>
    <submittedName>
        <fullName evidence="4">DgyrCDS12137</fullName>
    </submittedName>
</protein>
<evidence type="ECO:0000313" key="4">
    <source>
        <dbReference type="EMBL" id="CAD5123829.1"/>
    </source>
</evidence>